<accession>A0A840I1F5</accession>
<feature type="transmembrane region" description="Helical" evidence="1">
    <location>
        <begin position="6"/>
        <end position="26"/>
    </location>
</feature>
<evidence type="ECO:0000256" key="1">
    <source>
        <dbReference type="SAM" id="Phobius"/>
    </source>
</evidence>
<dbReference type="Proteomes" id="UP000563524">
    <property type="component" value="Unassembled WGS sequence"/>
</dbReference>
<evidence type="ECO:0000313" key="3">
    <source>
        <dbReference type="Proteomes" id="UP000563524"/>
    </source>
</evidence>
<reference evidence="2 3" key="1">
    <citation type="submission" date="2020-08" db="EMBL/GenBank/DDBJ databases">
        <title>Genomic Encyclopedia of Type Strains, Phase IV (KMG-IV): sequencing the most valuable type-strain genomes for metagenomic binning, comparative biology and taxonomic classification.</title>
        <authorList>
            <person name="Goeker M."/>
        </authorList>
    </citation>
    <scope>NUCLEOTIDE SEQUENCE [LARGE SCALE GENOMIC DNA]</scope>
    <source>
        <strain evidence="2 3">DSM 102850</strain>
    </source>
</reference>
<evidence type="ECO:0000313" key="2">
    <source>
        <dbReference type="EMBL" id="MBB4658649.1"/>
    </source>
</evidence>
<comment type="caution">
    <text evidence="2">The sequence shown here is derived from an EMBL/GenBank/DDBJ whole genome shotgun (WGS) entry which is preliminary data.</text>
</comment>
<proteinExistence type="predicted"/>
<protein>
    <recommendedName>
        <fullName evidence="4">MetS family NSS transporter small subunit</fullName>
    </recommendedName>
</protein>
<organism evidence="2 3">
    <name type="scientific">Parvularcula dongshanensis</name>
    <dbReference type="NCBI Taxonomy" id="1173995"/>
    <lineage>
        <taxon>Bacteria</taxon>
        <taxon>Pseudomonadati</taxon>
        <taxon>Pseudomonadota</taxon>
        <taxon>Alphaproteobacteria</taxon>
        <taxon>Parvularculales</taxon>
        <taxon>Parvularculaceae</taxon>
        <taxon>Parvularcula</taxon>
    </lineage>
</organism>
<sequence length="30" mass="3288">MIDSSFALIFCFALVWGLFVIALKLATPAE</sequence>
<evidence type="ECO:0008006" key="4">
    <source>
        <dbReference type="Google" id="ProtNLM"/>
    </source>
</evidence>
<keyword evidence="3" id="KW-1185">Reference proteome</keyword>
<dbReference type="AlphaFoldDB" id="A0A840I1F5"/>
<keyword evidence="1" id="KW-0472">Membrane</keyword>
<keyword evidence="1" id="KW-1133">Transmembrane helix</keyword>
<gene>
    <name evidence="2" type="ORF">GGQ59_001163</name>
</gene>
<name>A0A840I1F5_9PROT</name>
<dbReference type="EMBL" id="JACHOB010000002">
    <property type="protein sequence ID" value="MBB4658649.1"/>
    <property type="molecule type" value="Genomic_DNA"/>
</dbReference>
<keyword evidence="1" id="KW-0812">Transmembrane</keyword>